<dbReference type="EMBL" id="SNWD01000007">
    <property type="protein sequence ID" value="TDN81764.1"/>
    <property type="molecule type" value="Genomic_DNA"/>
</dbReference>
<proteinExistence type="predicted"/>
<protein>
    <submittedName>
        <fullName evidence="1">Uncharacterized protein</fullName>
    </submittedName>
</protein>
<comment type="caution">
    <text evidence="1">The sequence shown here is derived from an EMBL/GenBank/DDBJ whole genome shotgun (WGS) entry which is preliminary data.</text>
</comment>
<keyword evidence="2" id="KW-1185">Reference proteome</keyword>
<dbReference type="Proteomes" id="UP000295493">
    <property type="component" value="Unassembled WGS sequence"/>
</dbReference>
<gene>
    <name evidence="1" type="ORF">EV664_107166</name>
</gene>
<sequence length="93" mass="9866">MLHDLALVGLGALIAATFIHKREPAPTSAHLFGEEVGSLAQQTLQRASFAGSEYRATSCATFTVNGHEVEIAMAAYGEDGPDCEQHHSNKGRA</sequence>
<evidence type="ECO:0000313" key="1">
    <source>
        <dbReference type="EMBL" id="TDN81764.1"/>
    </source>
</evidence>
<dbReference type="AlphaFoldDB" id="A0A4R6FM87"/>
<accession>A0A4R6FM87</accession>
<organism evidence="1 2">
    <name type="scientific">Stakelama pacifica</name>
    <dbReference type="NCBI Taxonomy" id="517720"/>
    <lineage>
        <taxon>Bacteria</taxon>
        <taxon>Pseudomonadati</taxon>
        <taxon>Pseudomonadota</taxon>
        <taxon>Alphaproteobacteria</taxon>
        <taxon>Sphingomonadales</taxon>
        <taxon>Sphingomonadaceae</taxon>
        <taxon>Stakelama</taxon>
    </lineage>
</organism>
<reference evidence="1 2" key="1">
    <citation type="submission" date="2019-03" db="EMBL/GenBank/DDBJ databases">
        <title>Genomic Encyclopedia of Type Strains, Phase IV (KMG-IV): sequencing the most valuable type-strain genomes for metagenomic binning, comparative biology and taxonomic classification.</title>
        <authorList>
            <person name="Goeker M."/>
        </authorList>
    </citation>
    <scope>NUCLEOTIDE SEQUENCE [LARGE SCALE GENOMIC DNA]</scope>
    <source>
        <strain evidence="1 2">DSM 25059</strain>
    </source>
</reference>
<evidence type="ECO:0000313" key="2">
    <source>
        <dbReference type="Proteomes" id="UP000295493"/>
    </source>
</evidence>
<name>A0A4R6FM87_9SPHN</name>